<dbReference type="Proteomes" id="UP000821845">
    <property type="component" value="Chromosome 8"/>
</dbReference>
<evidence type="ECO:0000313" key="2">
    <source>
        <dbReference type="Proteomes" id="UP000821845"/>
    </source>
</evidence>
<proteinExistence type="predicted"/>
<dbReference type="EMBL" id="CM023488">
    <property type="protein sequence ID" value="KAH6924043.1"/>
    <property type="molecule type" value="Genomic_DNA"/>
</dbReference>
<protein>
    <submittedName>
        <fullName evidence="1">Uncharacterized protein</fullName>
    </submittedName>
</protein>
<gene>
    <name evidence="1" type="ORF">HPB50_010836</name>
</gene>
<keyword evidence="2" id="KW-1185">Reference proteome</keyword>
<reference evidence="1" key="1">
    <citation type="submission" date="2020-05" db="EMBL/GenBank/DDBJ databases">
        <title>Large-scale comparative analyses of tick genomes elucidate their genetic diversity and vector capacities.</title>
        <authorList>
            <person name="Jia N."/>
            <person name="Wang J."/>
            <person name="Shi W."/>
            <person name="Du L."/>
            <person name="Sun Y."/>
            <person name="Zhan W."/>
            <person name="Jiang J."/>
            <person name="Wang Q."/>
            <person name="Zhang B."/>
            <person name="Ji P."/>
            <person name="Sakyi L.B."/>
            <person name="Cui X."/>
            <person name="Yuan T."/>
            <person name="Jiang B."/>
            <person name="Yang W."/>
            <person name="Lam T.T.-Y."/>
            <person name="Chang Q."/>
            <person name="Ding S."/>
            <person name="Wang X."/>
            <person name="Zhu J."/>
            <person name="Ruan X."/>
            <person name="Zhao L."/>
            <person name="Wei J."/>
            <person name="Que T."/>
            <person name="Du C."/>
            <person name="Cheng J."/>
            <person name="Dai P."/>
            <person name="Han X."/>
            <person name="Huang E."/>
            <person name="Gao Y."/>
            <person name="Liu J."/>
            <person name="Shao H."/>
            <person name="Ye R."/>
            <person name="Li L."/>
            <person name="Wei W."/>
            <person name="Wang X."/>
            <person name="Wang C."/>
            <person name="Yang T."/>
            <person name="Huo Q."/>
            <person name="Li W."/>
            <person name="Guo W."/>
            <person name="Chen H."/>
            <person name="Zhou L."/>
            <person name="Ni X."/>
            <person name="Tian J."/>
            <person name="Zhou Y."/>
            <person name="Sheng Y."/>
            <person name="Liu T."/>
            <person name="Pan Y."/>
            <person name="Xia L."/>
            <person name="Li J."/>
            <person name="Zhao F."/>
            <person name="Cao W."/>
        </authorList>
    </citation>
    <scope>NUCLEOTIDE SEQUENCE</scope>
    <source>
        <strain evidence="1">Hyas-2018</strain>
    </source>
</reference>
<name>A0ACB7RN33_HYAAI</name>
<accession>A0ACB7RN33</accession>
<sequence>MLQLRPGRFHGYESVITMLKTIEGNDFQAAKPTATTKITPSTTRPPHAVEPMPLYAYLCTVSYDMDTDPTYLPPDGMCDYLFYDSLYLTDGSRLTDGFHRFRPGLQRFIQQASNYSKTMFGVWFCLKG</sequence>
<evidence type="ECO:0000313" key="1">
    <source>
        <dbReference type="EMBL" id="KAH6924043.1"/>
    </source>
</evidence>
<organism evidence="1 2">
    <name type="scientific">Hyalomma asiaticum</name>
    <name type="common">Tick</name>
    <dbReference type="NCBI Taxonomy" id="266040"/>
    <lineage>
        <taxon>Eukaryota</taxon>
        <taxon>Metazoa</taxon>
        <taxon>Ecdysozoa</taxon>
        <taxon>Arthropoda</taxon>
        <taxon>Chelicerata</taxon>
        <taxon>Arachnida</taxon>
        <taxon>Acari</taxon>
        <taxon>Parasitiformes</taxon>
        <taxon>Ixodida</taxon>
        <taxon>Ixodoidea</taxon>
        <taxon>Ixodidae</taxon>
        <taxon>Hyalomminae</taxon>
        <taxon>Hyalomma</taxon>
    </lineage>
</organism>
<comment type="caution">
    <text evidence="1">The sequence shown here is derived from an EMBL/GenBank/DDBJ whole genome shotgun (WGS) entry which is preliminary data.</text>
</comment>